<accession>A0A3B0UHL1</accession>
<name>A0A3B0UHL1_9ZZZZ</name>
<reference evidence="1" key="1">
    <citation type="submission" date="2018-06" db="EMBL/GenBank/DDBJ databases">
        <authorList>
            <person name="Zhirakovskaya E."/>
        </authorList>
    </citation>
    <scope>NUCLEOTIDE SEQUENCE</scope>
</reference>
<gene>
    <name evidence="1" type="ORF">MNBD_CHLOROFLEXI01-3782</name>
</gene>
<dbReference type="AlphaFoldDB" id="A0A3B0UHL1"/>
<proteinExistence type="predicted"/>
<dbReference type="EMBL" id="UOEU01000060">
    <property type="protein sequence ID" value="VAW30521.1"/>
    <property type="molecule type" value="Genomic_DNA"/>
</dbReference>
<evidence type="ECO:0000313" key="1">
    <source>
        <dbReference type="EMBL" id="VAW30521.1"/>
    </source>
</evidence>
<sequence>MNGMLGLYRHFLKILPLEKGSLYKRYLAYWVTGNLANWLL</sequence>
<organism evidence="1">
    <name type="scientific">hydrothermal vent metagenome</name>
    <dbReference type="NCBI Taxonomy" id="652676"/>
    <lineage>
        <taxon>unclassified sequences</taxon>
        <taxon>metagenomes</taxon>
        <taxon>ecological metagenomes</taxon>
    </lineage>
</organism>
<protein>
    <submittedName>
        <fullName evidence="1">Uncharacterized protein</fullName>
    </submittedName>
</protein>